<dbReference type="PANTHER" id="PTHR43194:SF2">
    <property type="entry name" value="PEROXISOMAL MEMBRANE PROTEIN LPX1"/>
    <property type="match status" value="1"/>
</dbReference>
<accession>A0A9P6HV38</accession>
<dbReference type="Pfam" id="PF00561">
    <property type="entry name" value="Abhydrolase_1"/>
    <property type="match status" value="1"/>
</dbReference>
<reference evidence="2" key="1">
    <citation type="submission" date="2020-03" db="EMBL/GenBank/DDBJ databases">
        <authorList>
            <person name="He L."/>
        </authorList>
    </citation>
    <scope>NUCLEOTIDE SEQUENCE</scope>
    <source>
        <strain evidence="2">CkLH20</strain>
    </source>
</reference>
<proteinExistence type="predicted"/>
<dbReference type="Gene3D" id="3.40.50.1820">
    <property type="entry name" value="alpha/beta hydrolase"/>
    <property type="match status" value="1"/>
</dbReference>
<dbReference type="InterPro" id="IPR029058">
    <property type="entry name" value="AB_hydrolase_fold"/>
</dbReference>
<dbReference type="RefSeq" id="XP_038740799.1">
    <property type="nucleotide sequence ID" value="XM_038893973.1"/>
</dbReference>
<keyword evidence="3" id="KW-1185">Reference proteome</keyword>
<evidence type="ECO:0000259" key="1">
    <source>
        <dbReference type="Pfam" id="PF00561"/>
    </source>
</evidence>
<keyword evidence="2" id="KW-0378">Hydrolase</keyword>
<dbReference type="InterPro" id="IPR050228">
    <property type="entry name" value="Carboxylesterase_BioH"/>
</dbReference>
<dbReference type="EMBL" id="JAATWM020000046">
    <property type="protein sequence ID" value="KAF9871338.1"/>
    <property type="molecule type" value="Genomic_DNA"/>
</dbReference>
<evidence type="ECO:0000313" key="2">
    <source>
        <dbReference type="EMBL" id="KAF9871338.1"/>
    </source>
</evidence>
<dbReference type="GeneID" id="62167047"/>
<feature type="domain" description="AB hydrolase-1" evidence="1">
    <location>
        <begin position="72"/>
        <end position="188"/>
    </location>
</feature>
<dbReference type="PANTHER" id="PTHR43194">
    <property type="entry name" value="HYDROLASE ALPHA/BETA FOLD FAMILY"/>
    <property type="match status" value="1"/>
</dbReference>
<reference evidence="2" key="2">
    <citation type="submission" date="2020-11" db="EMBL/GenBank/DDBJ databases">
        <title>Whole genome sequencing of Colletotrichum sp.</title>
        <authorList>
            <person name="Li H."/>
        </authorList>
    </citation>
    <scope>NUCLEOTIDE SEQUENCE</scope>
    <source>
        <strain evidence="2">CkLH20</strain>
    </source>
</reference>
<dbReference type="SUPFAM" id="SSF53474">
    <property type="entry name" value="alpha/beta-Hydrolases"/>
    <property type="match status" value="1"/>
</dbReference>
<dbReference type="InterPro" id="IPR000073">
    <property type="entry name" value="AB_hydrolase_1"/>
</dbReference>
<dbReference type="GO" id="GO:0016787">
    <property type="term" value="F:hydrolase activity"/>
    <property type="evidence" value="ECO:0007669"/>
    <property type="project" value="UniProtKB-KW"/>
</dbReference>
<protein>
    <submittedName>
        <fullName evidence="2">Valacyclovir hydrolase</fullName>
    </submittedName>
</protein>
<evidence type="ECO:0000313" key="3">
    <source>
        <dbReference type="Proteomes" id="UP000781932"/>
    </source>
</evidence>
<sequence>MSDASKDLVLPRPGGAYGSQAPIPGASEEAFTAAFGALLPPAQYLTTPTGKAAYFEIPPSSPGDGANAPDRVLFIHGVQTPALGMLPLAKALHASFPQTHFALVDLWGHGLTDTPVVPHEPRIFHELLDALLDQLGWPCAHLVGYSFGAALTVGYVASRASRVKSFVLVAPAGLLRASEFTAEQQNYLRGNDVDETAARKFTLNFLEGGDLVVPTDWKERVAKGEVVAEAVREWQMREHPGHTASVVAIFRDGGVFDNDAEFVRAVGTGIPSLVVLGELDDLCSEGQIKELGLRNVVVVPKVGHAVVRQRVPEVAASISGFWKKEA</sequence>
<dbReference type="OrthoDB" id="408373at2759"/>
<gene>
    <name evidence="2" type="ORF">CkaCkLH20_11259</name>
</gene>
<dbReference type="Proteomes" id="UP000781932">
    <property type="component" value="Unassembled WGS sequence"/>
</dbReference>
<comment type="caution">
    <text evidence="2">The sequence shown here is derived from an EMBL/GenBank/DDBJ whole genome shotgun (WGS) entry which is preliminary data.</text>
</comment>
<dbReference type="AlphaFoldDB" id="A0A9P6HV38"/>
<name>A0A9P6HV38_9PEZI</name>
<organism evidence="2 3">
    <name type="scientific">Colletotrichum karsti</name>
    <dbReference type="NCBI Taxonomy" id="1095194"/>
    <lineage>
        <taxon>Eukaryota</taxon>
        <taxon>Fungi</taxon>
        <taxon>Dikarya</taxon>
        <taxon>Ascomycota</taxon>
        <taxon>Pezizomycotina</taxon>
        <taxon>Sordariomycetes</taxon>
        <taxon>Hypocreomycetidae</taxon>
        <taxon>Glomerellales</taxon>
        <taxon>Glomerellaceae</taxon>
        <taxon>Colletotrichum</taxon>
        <taxon>Colletotrichum boninense species complex</taxon>
    </lineage>
</organism>